<feature type="binding site" evidence="6 7">
    <location>
        <begin position="45"/>
        <end position="50"/>
    </location>
    <ligand>
        <name>FMN</name>
        <dbReference type="ChEBI" id="CHEBI:58210"/>
    </ligand>
</feature>
<dbReference type="NCBIfam" id="NF004231">
    <property type="entry name" value="PRK05679.1"/>
    <property type="match status" value="1"/>
</dbReference>
<comment type="function">
    <text evidence="6">Catalyzes the oxidation of either pyridoxine 5'-phosphate (PNP) or pyridoxamine 5'-phosphate (PMP) into pyridoxal 5'-phosphate (PLP).</text>
</comment>
<evidence type="ECO:0000313" key="11">
    <source>
        <dbReference type="Proteomes" id="UP000007460"/>
    </source>
</evidence>
<evidence type="ECO:0000256" key="6">
    <source>
        <dbReference type="HAMAP-Rule" id="MF_01629"/>
    </source>
</evidence>
<comment type="pathway">
    <text evidence="6">Cofactor metabolism; pyridoxal 5'-phosphate salvage; pyridoxal 5'-phosphate from pyridoxine 5'-phosphate: step 1/1.</text>
</comment>
<dbReference type="KEGG" id="apb:SAR116_1060"/>
<feature type="binding site" evidence="6 7">
    <location>
        <position position="67"/>
    </location>
    <ligand>
        <name>FMN</name>
        <dbReference type="ChEBI" id="CHEBI:58210"/>
    </ligand>
</feature>
<evidence type="ECO:0000256" key="7">
    <source>
        <dbReference type="PIRSR" id="PIRSR000190-2"/>
    </source>
</evidence>
<feature type="binding site" evidence="6">
    <location>
        <begin position="174"/>
        <end position="176"/>
    </location>
    <ligand>
        <name>substrate</name>
    </ligand>
</feature>
<keyword evidence="5 6" id="KW-0664">Pyridoxine biosynthesis</keyword>
<dbReference type="InterPro" id="IPR000659">
    <property type="entry name" value="Pyridox_Oxase"/>
</dbReference>
<feature type="binding site" evidence="6 7">
    <location>
        <begin position="124"/>
        <end position="125"/>
    </location>
    <ligand>
        <name>FMN</name>
        <dbReference type="ChEBI" id="CHEBI:58210"/>
    </ligand>
</feature>
<dbReference type="UniPathway" id="UPA01068">
    <property type="reaction ID" value="UER00304"/>
</dbReference>
<feature type="domain" description="Pyridoxamine 5'-phosphate oxidase N-terminal" evidence="8">
    <location>
        <begin position="17"/>
        <end position="141"/>
    </location>
</feature>
<dbReference type="NCBIfam" id="TIGR00558">
    <property type="entry name" value="pdxH"/>
    <property type="match status" value="1"/>
</dbReference>
<dbReference type="OrthoDB" id="9780392at2"/>
<dbReference type="PANTHER" id="PTHR10851:SF0">
    <property type="entry name" value="PYRIDOXINE-5'-PHOSPHATE OXIDASE"/>
    <property type="match status" value="1"/>
</dbReference>
<dbReference type="Pfam" id="PF10590">
    <property type="entry name" value="PNP_phzG_C"/>
    <property type="match status" value="1"/>
</dbReference>
<feature type="binding site" evidence="6 7">
    <location>
        <position position="66"/>
    </location>
    <ligand>
        <name>FMN</name>
        <dbReference type="ChEBI" id="CHEBI:58210"/>
    </ligand>
</feature>
<dbReference type="SUPFAM" id="SSF50475">
    <property type="entry name" value="FMN-binding split barrel"/>
    <property type="match status" value="1"/>
</dbReference>
<feature type="binding site" evidence="6 7">
    <location>
        <position position="178"/>
    </location>
    <ligand>
        <name>FMN</name>
        <dbReference type="ChEBI" id="CHEBI:58210"/>
    </ligand>
</feature>
<sequence>MEIVAGTDPFGLFQTWFDEAVKAEINDPDAVALASVDANGMPSVRIVLLKEWSPAGFVIYTNYESRKADELLATGKAAFCIHWKSLRRQVRVVGSVSKADPVQSDAYFASRGRGSQIGAWASAQSRPLTSRDDLAAQVRVVEDRFPDIVTRPPHWGGFSIDPQEIEFWADGEHRLHDRFRFTANGKAGWDIQRLNP</sequence>
<dbReference type="InterPro" id="IPR019740">
    <property type="entry name" value="Pyridox_Oxase_CS"/>
</dbReference>
<comment type="catalytic activity">
    <reaction evidence="6">
        <text>pyridoxine 5'-phosphate + O2 = pyridoxal 5'-phosphate + H2O2</text>
        <dbReference type="Rhea" id="RHEA:15149"/>
        <dbReference type="ChEBI" id="CHEBI:15379"/>
        <dbReference type="ChEBI" id="CHEBI:16240"/>
        <dbReference type="ChEBI" id="CHEBI:58589"/>
        <dbReference type="ChEBI" id="CHEBI:597326"/>
        <dbReference type="EC" id="1.4.3.5"/>
    </reaction>
</comment>
<gene>
    <name evidence="6" type="primary">pdxH</name>
    <name evidence="10" type="ordered locus">SAR116_1060</name>
</gene>
<comment type="pathway">
    <text evidence="6">Cofactor metabolism; pyridoxal 5'-phosphate salvage; pyridoxal 5'-phosphate from pyridoxamine 5'-phosphate: step 1/1.</text>
</comment>
<feature type="binding site" evidence="6 7">
    <location>
        <position position="168"/>
    </location>
    <ligand>
        <name>FMN</name>
        <dbReference type="ChEBI" id="CHEBI:58210"/>
    </ligand>
</feature>
<dbReference type="GO" id="GO:0004733">
    <property type="term" value="F:pyridoxamine phosphate oxidase activity"/>
    <property type="evidence" value="ECO:0007669"/>
    <property type="project" value="UniProtKB-UniRule"/>
</dbReference>
<dbReference type="InterPro" id="IPR011576">
    <property type="entry name" value="Pyridox_Oxase_N"/>
</dbReference>
<feature type="binding site" evidence="6">
    <location>
        <position position="115"/>
    </location>
    <ligand>
        <name>substrate</name>
    </ligand>
</feature>
<dbReference type="Pfam" id="PF01243">
    <property type="entry name" value="PNPOx_N"/>
    <property type="match status" value="1"/>
</dbReference>
<comment type="subunit">
    <text evidence="6">Homodimer.</text>
</comment>
<feature type="binding site" evidence="6 7">
    <location>
        <begin position="60"/>
        <end position="61"/>
    </location>
    <ligand>
        <name>FMN</name>
        <dbReference type="ChEBI" id="CHEBI:58210"/>
    </ligand>
</feature>
<evidence type="ECO:0000259" key="8">
    <source>
        <dbReference type="Pfam" id="PF01243"/>
    </source>
</evidence>
<feature type="binding site" evidence="6">
    <location>
        <position position="50"/>
    </location>
    <ligand>
        <name>substrate</name>
    </ligand>
</feature>
<comment type="cofactor">
    <cofactor evidence="6 7">
        <name>FMN</name>
        <dbReference type="ChEBI" id="CHEBI:58210"/>
    </cofactor>
    <text evidence="6 7">Binds 1 FMN per subunit.</text>
</comment>
<comment type="catalytic activity">
    <reaction evidence="6">
        <text>pyridoxamine 5'-phosphate + O2 + H2O = pyridoxal 5'-phosphate + H2O2 + NH4(+)</text>
        <dbReference type="Rhea" id="RHEA:15817"/>
        <dbReference type="ChEBI" id="CHEBI:15377"/>
        <dbReference type="ChEBI" id="CHEBI:15379"/>
        <dbReference type="ChEBI" id="CHEBI:16240"/>
        <dbReference type="ChEBI" id="CHEBI:28938"/>
        <dbReference type="ChEBI" id="CHEBI:58451"/>
        <dbReference type="ChEBI" id="CHEBI:597326"/>
        <dbReference type="EC" id="1.4.3.5"/>
    </reaction>
</comment>
<keyword evidence="2 6" id="KW-0285">Flavoprotein</keyword>
<organism evidence="10 11">
    <name type="scientific">Puniceispirillum marinum (strain IMCC1322)</name>
    <dbReference type="NCBI Taxonomy" id="488538"/>
    <lineage>
        <taxon>Bacteria</taxon>
        <taxon>Pseudomonadati</taxon>
        <taxon>Pseudomonadota</taxon>
        <taxon>Alphaproteobacteria</taxon>
        <taxon>Candidatus Puniceispirillales</taxon>
        <taxon>Candidatus Puniceispirillaceae</taxon>
        <taxon>Candidatus Puniceispirillum</taxon>
    </lineage>
</organism>
<keyword evidence="4 6" id="KW-0560">Oxidoreductase</keyword>
<dbReference type="STRING" id="488538.SAR116_1060"/>
<feature type="binding site" evidence="6">
    <location>
        <position position="107"/>
    </location>
    <ligand>
        <name>substrate</name>
    </ligand>
</feature>
<protein>
    <recommendedName>
        <fullName evidence="6">Pyridoxine/pyridoxamine 5'-phosphate oxidase</fullName>
        <ecNumber evidence="6">1.4.3.5</ecNumber>
    </recommendedName>
    <alternativeName>
        <fullName evidence="6">PNP/PMP oxidase</fullName>
        <shortName evidence="6">PNPOx</shortName>
    </alternativeName>
    <alternativeName>
        <fullName evidence="6">Pyridoxal 5'-phosphate synthase</fullName>
    </alternativeName>
</protein>
<dbReference type="AlphaFoldDB" id="D5BSQ6"/>
<feature type="domain" description="Pyridoxine 5'-phosphate oxidase dimerisation C-terminal" evidence="9">
    <location>
        <begin position="155"/>
        <end position="196"/>
    </location>
</feature>
<evidence type="ECO:0000259" key="9">
    <source>
        <dbReference type="Pfam" id="PF10590"/>
    </source>
</evidence>
<keyword evidence="3 6" id="KW-0288">FMN</keyword>
<keyword evidence="11" id="KW-1185">Reference proteome</keyword>
<dbReference type="EC" id="1.4.3.5" evidence="6"/>
<dbReference type="RefSeq" id="WP_013045932.1">
    <property type="nucleotide sequence ID" value="NC_014010.1"/>
</dbReference>
<dbReference type="PIRSF" id="PIRSF000190">
    <property type="entry name" value="Pyd_amn-ph_oxd"/>
    <property type="match status" value="1"/>
</dbReference>
<dbReference type="GO" id="GO:0010181">
    <property type="term" value="F:FMN binding"/>
    <property type="evidence" value="ECO:0007669"/>
    <property type="project" value="UniProtKB-UniRule"/>
</dbReference>
<dbReference type="HAMAP" id="MF_01629">
    <property type="entry name" value="PdxH"/>
    <property type="match status" value="1"/>
</dbReference>
<dbReference type="InterPro" id="IPR012349">
    <property type="entry name" value="Split_barrel_FMN-bd"/>
</dbReference>
<accession>D5BSQ6</accession>
<evidence type="ECO:0000256" key="4">
    <source>
        <dbReference type="ARBA" id="ARBA00023002"/>
    </source>
</evidence>
<reference evidence="10 11" key="1">
    <citation type="journal article" date="2010" name="J. Bacteriol.">
        <title>Complete genome sequence of "Candidatus Puniceispirillum marinum" IMCC1322, a representative of the SAR116 clade in the Alphaproteobacteria.</title>
        <authorList>
            <person name="Oh H.M."/>
            <person name="Kwon K.K."/>
            <person name="Kang I."/>
            <person name="Kang S.G."/>
            <person name="Lee J.H."/>
            <person name="Kim S.J."/>
            <person name="Cho J.C."/>
        </authorList>
    </citation>
    <scope>NUCLEOTIDE SEQUENCE [LARGE SCALE GENOMIC DNA]</scope>
    <source>
        <strain evidence="10 11">IMCC1322</strain>
    </source>
</reference>
<dbReference type="Proteomes" id="UP000007460">
    <property type="component" value="Chromosome"/>
</dbReference>
<proteinExistence type="inferred from homology"/>
<dbReference type="HOGENOM" id="CLU_032263_2_3_5"/>
<dbReference type="PROSITE" id="PS01064">
    <property type="entry name" value="PYRIDOX_OXIDASE"/>
    <property type="match status" value="1"/>
</dbReference>
<evidence type="ECO:0000256" key="5">
    <source>
        <dbReference type="ARBA" id="ARBA00023096"/>
    </source>
</evidence>
<dbReference type="InterPro" id="IPR019576">
    <property type="entry name" value="Pyridoxamine_oxidase_dimer_C"/>
</dbReference>
<dbReference type="eggNOG" id="COG0259">
    <property type="taxonomic scope" value="Bacteria"/>
</dbReference>
<comment type="similarity">
    <text evidence="1 6">Belongs to the pyridoxamine 5'-phosphate oxidase family.</text>
</comment>
<feature type="binding site" evidence="6 7">
    <location>
        <position position="89"/>
    </location>
    <ligand>
        <name>FMN</name>
        <dbReference type="ChEBI" id="CHEBI:58210"/>
    </ligand>
</feature>
<feature type="binding site" evidence="6">
    <location>
        <position position="111"/>
    </location>
    <ligand>
        <name>substrate</name>
    </ligand>
</feature>
<evidence type="ECO:0000256" key="2">
    <source>
        <dbReference type="ARBA" id="ARBA00022630"/>
    </source>
</evidence>
<evidence type="ECO:0000256" key="1">
    <source>
        <dbReference type="ARBA" id="ARBA00007301"/>
    </source>
</evidence>
<dbReference type="PANTHER" id="PTHR10851">
    <property type="entry name" value="PYRIDOXINE-5-PHOSPHATE OXIDASE"/>
    <property type="match status" value="1"/>
</dbReference>
<name>D5BSQ6_PUNMI</name>
<evidence type="ECO:0000256" key="3">
    <source>
        <dbReference type="ARBA" id="ARBA00022643"/>
    </source>
</evidence>
<dbReference type="EMBL" id="CP001751">
    <property type="protein sequence ID" value="ADE39303.1"/>
    <property type="molecule type" value="Genomic_DNA"/>
</dbReference>
<dbReference type="GO" id="GO:0008615">
    <property type="term" value="P:pyridoxine biosynthetic process"/>
    <property type="evidence" value="ECO:0007669"/>
    <property type="project" value="UniProtKB-UniRule"/>
</dbReference>
<dbReference type="Gene3D" id="2.30.110.10">
    <property type="entry name" value="Electron Transport, Fmn-binding Protein, Chain A"/>
    <property type="match status" value="1"/>
</dbReference>
<evidence type="ECO:0000313" key="10">
    <source>
        <dbReference type="EMBL" id="ADE39303.1"/>
    </source>
</evidence>